<evidence type="ECO:0000256" key="2">
    <source>
        <dbReference type="SAM" id="Phobius"/>
    </source>
</evidence>
<evidence type="ECO:0000256" key="1">
    <source>
        <dbReference type="SAM" id="MobiDB-lite"/>
    </source>
</evidence>
<dbReference type="EMBL" id="MU865367">
    <property type="protein sequence ID" value="KAK4225455.1"/>
    <property type="molecule type" value="Genomic_DNA"/>
</dbReference>
<sequence length="367" mass="39991">MTPTKPKYSLSSFLFLYLIIPLFPTFIRADSNEKQCFFTNGDPAPGYSPCDPSAESSSCCNGSAGYKCLFNTLCIGPNNNVPLVRGACTDKTWTPGGACKRYCFGVWDTPANMVYCANDTSNETGKNYCCEDEAAAGSKWYWFTPQDVSVVAVYDEGMGRYSAVTTKKSKSTMVVPEIMTVTNGVTVSVSVSAAEVTTTETAKAKEVEVKKEETDLPVGVWVGIGIGGLLVVILLSVGGFMLWKRRQNKQLKVAELDGSETATGCHGSSDMKWRADLNELPSGGSDTSEMDNKSIMFRRELATGKEAAEMDPNGLDRGELATGWEVSEMDGSEGRKELPAAPGEGRKEFYAQQTQTHYVELPTERYY</sequence>
<feature type="compositionally biased region" description="Basic and acidic residues" evidence="1">
    <location>
        <begin position="332"/>
        <end position="349"/>
    </location>
</feature>
<keyword evidence="2" id="KW-0472">Membrane</keyword>
<keyword evidence="5" id="KW-1185">Reference proteome</keyword>
<accession>A0AAN7GZ18</accession>
<keyword evidence="2" id="KW-1133">Transmembrane helix</keyword>
<evidence type="ECO:0008006" key="6">
    <source>
        <dbReference type="Google" id="ProtNLM"/>
    </source>
</evidence>
<dbReference type="AlphaFoldDB" id="A0AAN7GZ18"/>
<keyword evidence="3" id="KW-0732">Signal</keyword>
<keyword evidence="2" id="KW-0812">Transmembrane</keyword>
<name>A0AAN7GZ18_9PEZI</name>
<protein>
    <recommendedName>
        <fullName evidence="6">Mid2 domain-containing protein</fullName>
    </recommendedName>
</protein>
<organism evidence="4 5">
    <name type="scientific">Podospora fimiseda</name>
    <dbReference type="NCBI Taxonomy" id="252190"/>
    <lineage>
        <taxon>Eukaryota</taxon>
        <taxon>Fungi</taxon>
        <taxon>Dikarya</taxon>
        <taxon>Ascomycota</taxon>
        <taxon>Pezizomycotina</taxon>
        <taxon>Sordariomycetes</taxon>
        <taxon>Sordariomycetidae</taxon>
        <taxon>Sordariales</taxon>
        <taxon>Podosporaceae</taxon>
        <taxon>Podospora</taxon>
    </lineage>
</organism>
<evidence type="ECO:0000256" key="3">
    <source>
        <dbReference type="SAM" id="SignalP"/>
    </source>
</evidence>
<reference evidence="4" key="2">
    <citation type="submission" date="2023-05" db="EMBL/GenBank/DDBJ databases">
        <authorList>
            <consortium name="Lawrence Berkeley National Laboratory"/>
            <person name="Steindorff A."/>
            <person name="Hensen N."/>
            <person name="Bonometti L."/>
            <person name="Westerberg I."/>
            <person name="Brannstrom I.O."/>
            <person name="Guillou S."/>
            <person name="Cros-Aarteil S."/>
            <person name="Calhoun S."/>
            <person name="Haridas S."/>
            <person name="Kuo A."/>
            <person name="Mondo S."/>
            <person name="Pangilinan J."/>
            <person name="Riley R."/>
            <person name="Labutti K."/>
            <person name="Andreopoulos B."/>
            <person name="Lipzen A."/>
            <person name="Chen C."/>
            <person name="Yanf M."/>
            <person name="Daum C."/>
            <person name="Ng V."/>
            <person name="Clum A."/>
            <person name="Ohm R."/>
            <person name="Martin F."/>
            <person name="Silar P."/>
            <person name="Natvig D."/>
            <person name="Lalanne C."/>
            <person name="Gautier V."/>
            <person name="Ament-Velasquez S.L."/>
            <person name="Kruys A."/>
            <person name="Hutchinson M.I."/>
            <person name="Powell A.J."/>
            <person name="Barry K."/>
            <person name="Miller A.N."/>
            <person name="Grigoriev I.V."/>
            <person name="Debuchy R."/>
            <person name="Gladieux P."/>
            <person name="Thoren M.H."/>
            <person name="Johannesson H."/>
        </authorList>
    </citation>
    <scope>NUCLEOTIDE SEQUENCE</scope>
    <source>
        <strain evidence="4">CBS 990.96</strain>
    </source>
</reference>
<evidence type="ECO:0000313" key="4">
    <source>
        <dbReference type="EMBL" id="KAK4225455.1"/>
    </source>
</evidence>
<proteinExistence type="predicted"/>
<reference evidence="4" key="1">
    <citation type="journal article" date="2023" name="Mol. Phylogenet. Evol.">
        <title>Genome-scale phylogeny and comparative genomics of the fungal order Sordariales.</title>
        <authorList>
            <person name="Hensen N."/>
            <person name="Bonometti L."/>
            <person name="Westerberg I."/>
            <person name="Brannstrom I.O."/>
            <person name="Guillou S."/>
            <person name="Cros-Aarteil S."/>
            <person name="Calhoun S."/>
            <person name="Haridas S."/>
            <person name="Kuo A."/>
            <person name="Mondo S."/>
            <person name="Pangilinan J."/>
            <person name="Riley R."/>
            <person name="LaButti K."/>
            <person name="Andreopoulos B."/>
            <person name="Lipzen A."/>
            <person name="Chen C."/>
            <person name="Yan M."/>
            <person name="Daum C."/>
            <person name="Ng V."/>
            <person name="Clum A."/>
            <person name="Steindorff A."/>
            <person name="Ohm R.A."/>
            <person name="Martin F."/>
            <person name="Silar P."/>
            <person name="Natvig D.O."/>
            <person name="Lalanne C."/>
            <person name="Gautier V."/>
            <person name="Ament-Velasquez S.L."/>
            <person name="Kruys A."/>
            <person name="Hutchinson M.I."/>
            <person name="Powell A.J."/>
            <person name="Barry K."/>
            <person name="Miller A.N."/>
            <person name="Grigoriev I.V."/>
            <person name="Debuchy R."/>
            <person name="Gladieux P."/>
            <person name="Hiltunen Thoren M."/>
            <person name="Johannesson H."/>
        </authorList>
    </citation>
    <scope>NUCLEOTIDE SEQUENCE</scope>
    <source>
        <strain evidence="4">CBS 990.96</strain>
    </source>
</reference>
<dbReference type="Proteomes" id="UP001301958">
    <property type="component" value="Unassembled WGS sequence"/>
</dbReference>
<gene>
    <name evidence="4" type="ORF">QBC38DRAFT_483055</name>
</gene>
<feature type="region of interest" description="Disordered" evidence="1">
    <location>
        <begin position="324"/>
        <end position="355"/>
    </location>
</feature>
<feature type="transmembrane region" description="Helical" evidence="2">
    <location>
        <begin position="218"/>
        <end position="243"/>
    </location>
</feature>
<feature type="chain" id="PRO_5042831000" description="Mid2 domain-containing protein" evidence="3">
    <location>
        <begin position="30"/>
        <end position="367"/>
    </location>
</feature>
<evidence type="ECO:0000313" key="5">
    <source>
        <dbReference type="Proteomes" id="UP001301958"/>
    </source>
</evidence>
<feature type="signal peptide" evidence="3">
    <location>
        <begin position="1"/>
        <end position="29"/>
    </location>
</feature>
<comment type="caution">
    <text evidence="4">The sequence shown here is derived from an EMBL/GenBank/DDBJ whole genome shotgun (WGS) entry which is preliminary data.</text>
</comment>